<protein>
    <submittedName>
        <fullName evidence="12">Preprotein translocase, YajC subunit</fullName>
    </submittedName>
</protein>
<accession>C8XE17</accession>
<evidence type="ECO:0000256" key="10">
    <source>
        <dbReference type="SAM" id="MobiDB-lite"/>
    </source>
</evidence>
<dbReference type="SMART" id="SM01323">
    <property type="entry name" value="YajC"/>
    <property type="match status" value="1"/>
</dbReference>
<feature type="compositionally biased region" description="Acidic residues" evidence="10">
    <location>
        <begin position="91"/>
        <end position="109"/>
    </location>
</feature>
<dbReference type="RefSeq" id="WP_015748586.1">
    <property type="nucleotide sequence ID" value="NC_013235.1"/>
</dbReference>
<evidence type="ECO:0000313" key="13">
    <source>
        <dbReference type="Proteomes" id="UP000002218"/>
    </source>
</evidence>
<keyword evidence="4" id="KW-1003">Cell membrane</keyword>
<keyword evidence="3" id="KW-0813">Transport</keyword>
<keyword evidence="13" id="KW-1185">Reference proteome</keyword>
<name>C8XE17_NAKMY</name>
<dbReference type="NCBIfam" id="TIGR00739">
    <property type="entry name" value="yajC"/>
    <property type="match status" value="1"/>
</dbReference>
<evidence type="ECO:0000256" key="3">
    <source>
        <dbReference type="ARBA" id="ARBA00022448"/>
    </source>
</evidence>
<evidence type="ECO:0000256" key="1">
    <source>
        <dbReference type="ARBA" id="ARBA00004162"/>
    </source>
</evidence>
<evidence type="ECO:0000313" key="12">
    <source>
        <dbReference type="EMBL" id="ACV79720.1"/>
    </source>
</evidence>
<dbReference type="FunCoup" id="C8XE17">
    <property type="interactions" value="20"/>
</dbReference>
<keyword evidence="7 11" id="KW-1133">Transmembrane helix</keyword>
<keyword evidence="9 11" id="KW-0472">Membrane</keyword>
<evidence type="ECO:0000256" key="7">
    <source>
        <dbReference type="ARBA" id="ARBA00022989"/>
    </source>
</evidence>
<dbReference type="InParanoid" id="C8XE17"/>
<dbReference type="PRINTS" id="PR01853">
    <property type="entry name" value="YAJCTRNLCASE"/>
</dbReference>
<proteinExistence type="inferred from homology"/>
<dbReference type="KEGG" id="nml:Namu_3392"/>
<evidence type="ECO:0000256" key="11">
    <source>
        <dbReference type="SAM" id="Phobius"/>
    </source>
</evidence>
<dbReference type="Proteomes" id="UP000002218">
    <property type="component" value="Chromosome"/>
</dbReference>
<reference evidence="12 13" key="2">
    <citation type="journal article" date="2010" name="Stand. Genomic Sci.">
        <title>Complete genome sequence of Nakamurella multipartita type strain (Y-104).</title>
        <authorList>
            <person name="Tice H."/>
            <person name="Mayilraj S."/>
            <person name="Sims D."/>
            <person name="Lapidus A."/>
            <person name="Nolan M."/>
            <person name="Lucas S."/>
            <person name="Glavina Del Rio T."/>
            <person name="Copeland A."/>
            <person name="Cheng J.F."/>
            <person name="Meincke L."/>
            <person name="Bruce D."/>
            <person name="Goodwin L."/>
            <person name="Pitluck S."/>
            <person name="Ivanova N."/>
            <person name="Mavromatis K."/>
            <person name="Ovchinnikova G."/>
            <person name="Pati A."/>
            <person name="Chen A."/>
            <person name="Palaniappan K."/>
            <person name="Land M."/>
            <person name="Hauser L."/>
            <person name="Chang Y.J."/>
            <person name="Jeffries C.D."/>
            <person name="Detter J.C."/>
            <person name="Brettin T."/>
            <person name="Rohde M."/>
            <person name="Goker M."/>
            <person name="Bristow J."/>
            <person name="Eisen J.A."/>
            <person name="Markowitz V."/>
            <person name="Hugenholtz P."/>
            <person name="Kyrpides N.C."/>
            <person name="Klenk H.P."/>
            <person name="Chen F."/>
        </authorList>
    </citation>
    <scope>NUCLEOTIDE SEQUENCE [LARGE SCALE GENOMIC DNA]</scope>
    <source>
        <strain evidence="13">ATCC 700099 / DSM 44233 / CIP 104796 / JCM 9543 / NBRC 105858 / Y-104</strain>
    </source>
</reference>
<dbReference type="AlphaFoldDB" id="C8XE17"/>
<dbReference type="InterPro" id="IPR003849">
    <property type="entry name" value="Preprotein_translocase_YajC"/>
</dbReference>
<evidence type="ECO:0000256" key="8">
    <source>
        <dbReference type="ARBA" id="ARBA00023010"/>
    </source>
</evidence>
<reference evidence="13" key="1">
    <citation type="submission" date="2009-09" db="EMBL/GenBank/DDBJ databases">
        <title>The complete genome of Nakamurella multipartita DSM 44233.</title>
        <authorList>
            <consortium name="US DOE Joint Genome Institute (JGI-PGF)"/>
            <person name="Lucas S."/>
            <person name="Copeland A."/>
            <person name="Lapidus A."/>
            <person name="Glavina del Rio T."/>
            <person name="Dalin E."/>
            <person name="Tice H."/>
            <person name="Bruce D."/>
            <person name="Goodwin L."/>
            <person name="Pitluck S."/>
            <person name="Kyrpides N."/>
            <person name="Mavromatis K."/>
            <person name="Ivanova N."/>
            <person name="Ovchinnikova G."/>
            <person name="Sims D."/>
            <person name="Meincke L."/>
            <person name="Brettin T."/>
            <person name="Detter J.C."/>
            <person name="Han C."/>
            <person name="Larimer F."/>
            <person name="Land M."/>
            <person name="Hauser L."/>
            <person name="Markowitz V."/>
            <person name="Cheng J.-F."/>
            <person name="Hugenholtz P."/>
            <person name="Woyke T."/>
            <person name="Wu D."/>
            <person name="Klenk H.-P."/>
            <person name="Eisen J.A."/>
        </authorList>
    </citation>
    <scope>NUCLEOTIDE SEQUENCE [LARGE SCALE GENOMIC DNA]</scope>
    <source>
        <strain evidence="13">ATCC 700099 / DSM 44233 / CIP 104796 / JCM 9543 / NBRC 105858 / Y-104</strain>
    </source>
</reference>
<keyword evidence="5 11" id="KW-0812">Transmembrane</keyword>
<evidence type="ECO:0000256" key="4">
    <source>
        <dbReference type="ARBA" id="ARBA00022475"/>
    </source>
</evidence>
<evidence type="ECO:0000256" key="2">
    <source>
        <dbReference type="ARBA" id="ARBA00006742"/>
    </source>
</evidence>
<dbReference type="PANTHER" id="PTHR33909">
    <property type="entry name" value="SEC TRANSLOCON ACCESSORY COMPLEX SUBUNIT YAJC"/>
    <property type="match status" value="1"/>
</dbReference>
<organism evidence="12 13">
    <name type="scientific">Nakamurella multipartita (strain ATCC 700099 / DSM 44233 / CIP 104796 / JCM 9543 / NBRC 105858 / Y-104)</name>
    <name type="common">Microsphaera multipartita</name>
    <dbReference type="NCBI Taxonomy" id="479431"/>
    <lineage>
        <taxon>Bacteria</taxon>
        <taxon>Bacillati</taxon>
        <taxon>Actinomycetota</taxon>
        <taxon>Actinomycetes</taxon>
        <taxon>Nakamurellales</taxon>
        <taxon>Nakamurellaceae</taxon>
        <taxon>Nakamurella</taxon>
    </lineage>
</organism>
<evidence type="ECO:0000256" key="6">
    <source>
        <dbReference type="ARBA" id="ARBA00022927"/>
    </source>
</evidence>
<dbReference type="HOGENOM" id="CLU_116157_4_2_11"/>
<dbReference type="eggNOG" id="COG1862">
    <property type="taxonomic scope" value="Bacteria"/>
</dbReference>
<dbReference type="STRING" id="479431.Namu_3392"/>
<dbReference type="Pfam" id="PF02699">
    <property type="entry name" value="YajC"/>
    <property type="match status" value="1"/>
</dbReference>
<dbReference type="GO" id="GO:0005886">
    <property type="term" value="C:plasma membrane"/>
    <property type="evidence" value="ECO:0007669"/>
    <property type="project" value="UniProtKB-SubCell"/>
</dbReference>
<feature type="region of interest" description="Disordered" evidence="10">
    <location>
        <begin position="89"/>
        <end position="127"/>
    </location>
</feature>
<keyword evidence="8" id="KW-0811">Translocation</keyword>
<evidence type="ECO:0000256" key="5">
    <source>
        <dbReference type="ARBA" id="ARBA00022692"/>
    </source>
</evidence>
<dbReference type="EMBL" id="CP001737">
    <property type="protein sequence ID" value="ACV79720.1"/>
    <property type="molecule type" value="Genomic_DNA"/>
</dbReference>
<evidence type="ECO:0000256" key="9">
    <source>
        <dbReference type="ARBA" id="ARBA00023136"/>
    </source>
</evidence>
<gene>
    <name evidence="12" type="ordered locus">Namu_3392</name>
</gene>
<keyword evidence="6" id="KW-0653">Protein transport</keyword>
<dbReference type="GO" id="GO:0015031">
    <property type="term" value="P:protein transport"/>
    <property type="evidence" value="ECO:0007669"/>
    <property type="project" value="UniProtKB-KW"/>
</dbReference>
<feature type="transmembrane region" description="Helical" evidence="11">
    <location>
        <begin position="6"/>
        <end position="22"/>
    </location>
</feature>
<sequence length="127" mass="13766">MESMLLPILMFAALGALMYFSMKKQKRQAAAVKEMQNQLVPGSRVMTTSGLHGTVTAVADDTIELEVAPGMRTTWVRAAVREVVVPGPVEESYEDSYTDESTEIVDADPDTGSTNGGINIRKSNDLN</sequence>
<comment type="similarity">
    <text evidence="2">Belongs to the YajC family.</text>
</comment>
<dbReference type="PANTHER" id="PTHR33909:SF1">
    <property type="entry name" value="SEC TRANSLOCON ACCESSORY COMPLEX SUBUNIT YAJC"/>
    <property type="match status" value="1"/>
</dbReference>
<comment type="subcellular location">
    <subcellularLocation>
        <location evidence="1">Cell membrane</location>
        <topology evidence="1">Single-pass membrane protein</topology>
    </subcellularLocation>
</comment>